<dbReference type="PANTHER" id="PTHR12526:SF630">
    <property type="entry name" value="GLYCOSYLTRANSFERASE"/>
    <property type="match status" value="1"/>
</dbReference>
<dbReference type="RefSeq" id="WP_379048359.1">
    <property type="nucleotide sequence ID" value="NZ_JBHULZ010000041.1"/>
</dbReference>
<dbReference type="EMBL" id="JBHULZ010000041">
    <property type="protein sequence ID" value="MFD2698598.1"/>
    <property type="molecule type" value="Genomic_DNA"/>
</dbReference>
<dbReference type="Proteomes" id="UP001597357">
    <property type="component" value="Unassembled WGS sequence"/>
</dbReference>
<name>A0ABW5SFL7_9FLAO</name>
<evidence type="ECO:0000313" key="3">
    <source>
        <dbReference type="Proteomes" id="UP001597357"/>
    </source>
</evidence>
<dbReference type="CDD" id="cd03801">
    <property type="entry name" value="GT4_PimA-like"/>
    <property type="match status" value="1"/>
</dbReference>
<accession>A0ABW5SFL7</accession>
<dbReference type="SUPFAM" id="SSF53756">
    <property type="entry name" value="UDP-Glycosyltransferase/glycogen phosphorylase"/>
    <property type="match status" value="1"/>
</dbReference>
<organism evidence="2 3">
    <name type="scientific">Mesonia sediminis</name>
    <dbReference type="NCBI Taxonomy" id="1703946"/>
    <lineage>
        <taxon>Bacteria</taxon>
        <taxon>Pseudomonadati</taxon>
        <taxon>Bacteroidota</taxon>
        <taxon>Flavobacteriia</taxon>
        <taxon>Flavobacteriales</taxon>
        <taxon>Flavobacteriaceae</taxon>
        <taxon>Mesonia</taxon>
    </lineage>
</organism>
<dbReference type="GO" id="GO:0016757">
    <property type="term" value="F:glycosyltransferase activity"/>
    <property type="evidence" value="ECO:0007669"/>
    <property type="project" value="UniProtKB-KW"/>
</dbReference>
<feature type="domain" description="Glycosyl transferase family 1" evidence="1">
    <location>
        <begin position="201"/>
        <end position="364"/>
    </location>
</feature>
<protein>
    <submittedName>
        <fullName evidence="2">Glycosyltransferase family 4 protein</fullName>
        <ecNumber evidence="2">2.4.-.-</ecNumber>
    </submittedName>
</protein>
<evidence type="ECO:0000313" key="2">
    <source>
        <dbReference type="EMBL" id="MFD2698598.1"/>
    </source>
</evidence>
<comment type="caution">
    <text evidence="2">The sequence shown here is derived from an EMBL/GenBank/DDBJ whole genome shotgun (WGS) entry which is preliminary data.</text>
</comment>
<evidence type="ECO:0000259" key="1">
    <source>
        <dbReference type="Pfam" id="PF00534"/>
    </source>
</evidence>
<dbReference type="InterPro" id="IPR001296">
    <property type="entry name" value="Glyco_trans_1"/>
</dbReference>
<keyword evidence="2" id="KW-0808">Transferase</keyword>
<dbReference type="PANTHER" id="PTHR12526">
    <property type="entry name" value="GLYCOSYLTRANSFERASE"/>
    <property type="match status" value="1"/>
</dbReference>
<reference evidence="3" key="1">
    <citation type="journal article" date="2019" name="Int. J. Syst. Evol. Microbiol.">
        <title>The Global Catalogue of Microorganisms (GCM) 10K type strain sequencing project: providing services to taxonomists for standard genome sequencing and annotation.</title>
        <authorList>
            <consortium name="The Broad Institute Genomics Platform"/>
            <consortium name="The Broad Institute Genome Sequencing Center for Infectious Disease"/>
            <person name="Wu L."/>
            <person name="Ma J."/>
        </authorList>
    </citation>
    <scope>NUCLEOTIDE SEQUENCE [LARGE SCALE GENOMIC DNA]</scope>
    <source>
        <strain evidence="3">KCTC 42255</strain>
    </source>
</reference>
<gene>
    <name evidence="2" type="ORF">ACFSQ0_11395</name>
</gene>
<dbReference type="Pfam" id="PF00534">
    <property type="entry name" value="Glycos_transf_1"/>
    <property type="match status" value="1"/>
</dbReference>
<dbReference type="EC" id="2.4.-.-" evidence="2"/>
<keyword evidence="3" id="KW-1185">Reference proteome</keyword>
<dbReference type="Gene3D" id="3.40.50.2000">
    <property type="entry name" value="Glycogen Phosphorylase B"/>
    <property type="match status" value="2"/>
</dbReference>
<proteinExistence type="predicted"/>
<sequence length="387" mass="43831">MKIILFDGSYSTTAFIRRLLAGLVKAGIEVSVMGFNEANPHPVAGVQYRPLGSNQSKRRLLQTSWYYAWQKFTWASFKHTLKHSLRGNRQALQQQNLAFVLENHQPDVLHVQWPSLLPWLEPYREQRQFKLLLSQRGFHINVRPFVNPENFAYLQEWYPQLDGIHSVSRAIQQVGAQIGRPHTGVEAVVYTGLAINDFTFSEKRVNSETLELISVGRSHWIKDYPMALRACKLLKERGLSFHYQIIGAAGDEECLYLRQAFGLEEQVSLLPRVPIEKVKSAVQAADFMLLPSIEEGLANVVVEAMALGTPVISTRCGGMAELISHQENGWLVPSRDALALANQIEEVAQLNKSTYSQIANAARKKVKKQHQEQQMVQGMIALYQDLL</sequence>
<keyword evidence="2" id="KW-0328">Glycosyltransferase</keyword>